<dbReference type="RefSeq" id="WP_346245076.1">
    <property type="nucleotide sequence ID" value="NZ_JBDIZK010000001.1"/>
</dbReference>
<dbReference type="SUPFAM" id="SSF50199">
    <property type="entry name" value="Staphylococcal nuclease"/>
    <property type="match status" value="1"/>
</dbReference>
<dbReference type="EMBL" id="JBDIZK010000001">
    <property type="protein sequence ID" value="MEN3746086.1"/>
    <property type="molecule type" value="Genomic_DNA"/>
</dbReference>
<evidence type="ECO:0000259" key="2">
    <source>
        <dbReference type="Pfam" id="PF00565"/>
    </source>
</evidence>
<keyword evidence="4" id="KW-1185">Reference proteome</keyword>
<evidence type="ECO:0000313" key="4">
    <source>
        <dbReference type="Proteomes" id="UP001427805"/>
    </source>
</evidence>
<evidence type="ECO:0000313" key="3">
    <source>
        <dbReference type="EMBL" id="MEN3746086.1"/>
    </source>
</evidence>
<proteinExistence type="predicted"/>
<dbReference type="InterPro" id="IPR035437">
    <property type="entry name" value="SNase_OB-fold_sf"/>
</dbReference>
<keyword evidence="1" id="KW-0732">Signal</keyword>
<feature type="chain" id="PRO_5046710158" evidence="1">
    <location>
        <begin position="25"/>
        <end position="158"/>
    </location>
</feature>
<reference evidence="3 4" key="1">
    <citation type="submission" date="2024-05" db="EMBL/GenBank/DDBJ databases">
        <title>Sphingomonas sp. HF-S3 16S ribosomal RNA gene Genome sequencing and assembly.</title>
        <authorList>
            <person name="Lee H."/>
        </authorList>
    </citation>
    <scope>NUCLEOTIDE SEQUENCE [LARGE SCALE GENOMIC DNA]</scope>
    <source>
        <strain evidence="3 4">HF-S3</strain>
    </source>
</reference>
<accession>A0ABV0B5D4</accession>
<evidence type="ECO:0000256" key="1">
    <source>
        <dbReference type="SAM" id="SignalP"/>
    </source>
</evidence>
<dbReference type="Gene3D" id="2.40.50.90">
    <property type="match status" value="1"/>
</dbReference>
<name>A0ABV0B5D4_9SPHN</name>
<comment type="caution">
    <text evidence="3">The sequence shown here is derived from an EMBL/GenBank/DDBJ whole genome shotgun (WGS) entry which is preliminary data.</text>
</comment>
<organism evidence="3 4">
    <name type="scientific">Sphingomonas rustica</name>
    <dbReference type="NCBI Taxonomy" id="3103142"/>
    <lineage>
        <taxon>Bacteria</taxon>
        <taxon>Pseudomonadati</taxon>
        <taxon>Pseudomonadota</taxon>
        <taxon>Alphaproteobacteria</taxon>
        <taxon>Sphingomonadales</taxon>
        <taxon>Sphingomonadaceae</taxon>
        <taxon>Sphingomonas</taxon>
    </lineage>
</organism>
<dbReference type="Proteomes" id="UP001427805">
    <property type="component" value="Unassembled WGS sequence"/>
</dbReference>
<protein>
    <submittedName>
        <fullName evidence="3">Thermonuclease family protein</fullName>
    </submittedName>
</protein>
<sequence length="158" mass="17245">MKRRTFRLLFATTVLVGITLGAFAIPAPPRAPSDAWATDRLTGCRVVDGDTLNCEGERIRLLAIDAPEKAGTCRPGRKCAPGDPVASAASLQAAMRGTLTIERLGQDRYGRTLALVRSSRGDLSCWQLSRRQAVYRKDWDDANRVARLCPDALPAAHR</sequence>
<feature type="signal peptide" evidence="1">
    <location>
        <begin position="1"/>
        <end position="24"/>
    </location>
</feature>
<dbReference type="Pfam" id="PF00565">
    <property type="entry name" value="SNase"/>
    <property type="match status" value="1"/>
</dbReference>
<feature type="domain" description="TNase-like" evidence="2">
    <location>
        <begin position="58"/>
        <end position="119"/>
    </location>
</feature>
<gene>
    <name evidence="3" type="ORF">TPR58_02820</name>
</gene>
<dbReference type="InterPro" id="IPR016071">
    <property type="entry name" value="Staphylococal_nuclease_OB-fold"/>
</dbReference>